<feature type="compositionally biased region" description="Basic and acidic residues" evidence="7">
    <location>
        <begin position="620"/>
        <end position="636"/>
    </location>
</feature>
<dbReference type="PANTHER" id="PTHR13367">
    <property type="entry name" value="UBIQUITIN THIOESTERASE"/>
    <property type="match status" value="1"/>
</dbReference>
<evidence type="ECO:0000256" key="3">
    <source>
        <dbReference type="ARBA" id="ARBA00022670"/>
    </source>
</evidence>
<keyword evidence="3" id="KW-0645">Protease</keyword>
<name>A0ABR4FGR0_9EURO</name>
<dbReference type="EC" id="3.4.19.12" evidence="2"/>
<sequence length="927" mass="105334">MTVLDLVARELPNVARDFPNSLDVVGRESGSFPFAYFLRSDVEQALMWKLVNTICDGRTCLLPPRSYTHDIRKVLQAMISSKAVDASVIDSCERLFSGQPKLQKSLYLLRGLFAHGILLLTLKKRWNVQYGIHPDRDPIAVPFHAKGVPSDQAEWGHPDVSILFTCLAFYHQGLSKRQFRQCLQSVLSSDDPGLEYEQWIRASATLPDPLHHWNIINLDDNEQINNLWRHLYRSTTVINYYLRTFVFPVHAQQFRVKLQASGWDVPLFATTSIALKPGGDFRGPGLTTGFSGTNDNRRLLPLTVQQRDLPELLHTNAQVLTSILQVRNRRLIKAVDGTGKRVSETGFLRLLKANRIRVLIDSGAFVLEMDNQSLARAWLLEDEQALGAVYFGADNKPWVQYPSGKTIPLLATPFADNMENCLVYLDEVHTRGTDLKLPTGARGAVTLGMNQTKDHTVQAAMRLRQLGTTQAITFIAPSEVYQSIQEICRRGHQKDLDSSDVVSWLLHQTCATNKQLHSLYFWQGTEFCYRTQAATEFDRFLIDRSHRQAYLKYLRQPEQQTLEELYGPSVRKDDDSATTPEESKVVLSDRLREFKEILQQEYHPQMSEDDATPSALEEVEQQREVSVESQEEREMQRPPSAQALTFPGLHHLIQDFVKTGFLDGGGICPNASTILATTRLWRKQPMGSCLMLSHLFLSPEFVRTVQPDTDHDPDNFLRPVNWIIFSSVADVALIVIPEEAELVIPIIRNLVDSPTRLLLYAAPFTKRMLHFNRLDFYSFPRLPVGWSPPRWLPFEVGILAGRLYFDFVEYENLLHRIHTGAGIACKDTSHSSETPAVFGFLQEWLNLRRPGQDISHTPMGYICQGFKLRENHPFFSVAGRTVKEADVTGDFPTAPYPGDEDELSDGSNEDSRFVDDAWNEFGEEGLF</sequence>
<dbReference type="PANTHER" id="PTHR13367:SF33">
    <property type="entry name" value="P-LOOP CONTAINING NUCLEOSIDE TRIPHOSPHATE HYDROLASE PROTEIN"/>
    <property type="match status" value="1"/>
</dbReference>
<evidence type="ECO:0000256" key="4">
    <source>
        <dbReference type="ARBA" id="ARBA00022786"/>
    </source>
</evidence>
<dbReference type="Proteomes" id="UP001610563">
    <property type="component" value="Unassembled WGS sequence"/>
</dbReference>
<evidence type="ECO:0000313" key="10">
    <source>
        <dbReference type="Proteomes" id="UP001610563"/>
    </source>
</evidence>
<comment type="caution">
    <text evidence="9">The sequence shown here is derived from an EMBL/GenBank/DDBJ whole genome shotgun (WGS) entry which is preliminary data.</text>
</comment>
<feature type="region of interest" description="Disordered" evidence="7">
    <location>
        <begin position="888"/>
        <end position="911"/>
    </location>
</feature>
<feature type="region of interest" description="Disordered" evidence="7">
    <location>
        <begin position="602"/>
        <end position="639"/>
    </location>
</feature>
<keyword evidence="6" id="KW-0788">Thiol protease</keyword>
<evidence type="ECO:0000256" key="2">
    <source>
        <dbReference type="ARBA" id="ARBA00012759"/>
    </source>
</evidence>
<dbReference type="Pfam" id="PF12359">
    <property type="entry name" value="DUF3645"/>
    <property type="match status" value="1"/>
</dbReference>
<evidence type="ECO:0000259" key="8">
    <source>
        <dbReference type="Pfam" id="PF12359"/>
    </source>
</evidence>
<reference evidence="9 10" key="1">
    <citation type="submission" date="2024-07" db="EMBL/GenBank/DDBJ databases">
        <title>Section-level genome sequencing and comparative genomics of Aspergillus sections Usti and Cavernicolus.</title>
        <authorList>
            <consortium name="Lawrence Berkeley National Laboratory"/>
            <person name="Nybo J.L."/>
            <person name="Vesth T.C."/>
            <person name="Theobald S."/>
            <person name="Frisvad J.C."/>
            <person name="Larsen T.O."/>
            <person name="Kjaerboelling I."/>
            <person name="Rothschild-Mancinelli K."/>
            <person name="Lyhne E.K."/>
            <person name="Kogle M.E."/>
            <person name="Barry K."/>
            <person name="Clum A."/>
            <person name="Na H."/>
            <person name="Ledsgaard L."/>
            <person name="Lin J."/>
            <person name="Lipzen A."/>
            <person name="Kuo A."/>
            <person name="Riley R."/>
            <person name="Mondo S."/>
            <person name="Labutti K."/>
            <person name="Haridas S."/>
            <person name="Pangalinan J."/>
            <person name="Salamov A.A."/>
            <person name="Simmons B.A."/>
            <person name="Magnuson J.K."/>
            <person name="Chen J."/>
            <person name="Drula E."/>
            <person name="Henrissat B."/>
            <person name="Wiebenga A."/>
            <person name="Lubbers R.J."/>
            <person name="Gomes A.C."/>
            <person name="Makela M.R."/>
            <person name="Stajich J."/>
            <person name="Grigoriev I.V."/>
            <person name="Mortensen U.H."/>
            <person name="De Vries R.P."/>
            <person name="Baker S.E."/>
            <person name="Andersen M.R."/>
        </authorList>
    </citation>
    <scope>NUCLEOTIDE SEQUENCE [LARGE SCALE GENOMIC DNA]</scope>
    <source>
        <strain evidence="9 10">CBS 209.92</strain>
    </source>
</reference>
<feature type="compositionally biased region" description="Basic and acidic residues" evidence="7">
    <location>
        <begin position="570"/>
        <end position="583"/>
    </location>
</feature>
<organism evidence="9 10">
    <name type="scientific">Aspergillus keveii</name>
    <dbReference type="NCBI Taxonomy" id="714993"/>
    <lineage>
        <taxon>Eukaryota</taxon>
        <taxon>Fungi</taxon>
        <taxon>Dikarya</taxon>
        <taxon>Ascomycota</taxon>
        <taxon>Pezizomycotina</taxon>
        <taxon>Eurotiomycetes</taxon>
        <taxon>Eurotiomycetidae</taxon>
        <taxon>Eurotiales</taxon>
        <taxon>Aspergillaceae</taxon>
        <taxon>Aspergillus</taxon>
        <taxon>Aspergillus subgen. Nidulantes</taxon>
    </lineage>
</organism>
<gene>
    <name evidence="9" type="ORF">BJX66DRAFT_345839</name>
</gene>
<keyword evidence="4" id="KW-0833">Ubl conjugation pathway</keyword>
<feature type="region of interest" description="Disordered" evidence="7">
    <location>
        <begin position="563"/>
        <end position="583"/>
    </location>
</feature>
<evidence type="ECO:0000256" key="1">
    <source>
        <dbReference type="ARBA" id="ARBA00000707"/>
    </source>
</evidence>
<keyword evidence="5" id="KW-0378">Hydrolase</keyword>
<evidence type="ECO:0000256" key="6">
    <source>
        <dbReference type="ARBA" id="ARBA00022807"/>
    </source>
</evidence>
<feature type="domain" description="DUF3645" evidence="8">
    <location>
        <begin position="133"/>
        <end position="165"/>
    </location>
</feature>
<dbReference type="InterPro" id="IPR022105">
    <property type="entry name" value="DUF3645"/>
</dbReference>
<dbReference type="EMBL" id="JBFTWV010000439">
    <property type="protein sequence ID" value="KAL2782429.1"/>
    <property type="molecule type" value="Genomic_DNA"/>
</dbReference>
<proteinExistence type="predicted"/>
<protein>
    <recommendedName>
        <fullName evidence="2">ubiquitinyl hydrolase 1</fullName>
        <ecNumber evidence="2">3.4.19.12</ecNumber>
    </recommendedName>
</protein>
<accession>A0ABR4FGR0</accession>
<comment type="catalytic activity">
    <reaction evidence="1">
        <text>Thiol-dependent hydrolysis of ester, thioester, amide, peptide and isopeptide bonds formed by the C-terminal Gly of ubiquitin (a 76-residue protein attached to proteins as an intracellular targeting signal).</text>
        <dbReference type="EC" id="3.4.19.12"/>
    </reaction>
</comment>
<dbReference type="InterPro" id="IPR051346">
    <property type="entry name" value="OTU_Deubiquitinase"/>
</dbReference>
<evidence type="ECO:0000256" key="7">
    <source>
        <dbReference type="SAM" id="MobiDB-lite"/>
    </source>
</evidence>
<evidence type="ECO:0000313" key="9">
    <source>
        <dbReference type="EMBL" id="KAL2782429.1"/>
    </source>
</evidence>
<keyword evidence="10" id="KW-1185">Reference proteome</keyword>
<evidence type="ECO:0000256" key="5">
    <source>
        <dbReference type="ARBA" id="ARBA00022801"/>
    </source>
</evidence>
<feature type="compositionally biased region" description="Acidic residues" evidence="7">
    <location>
        <begin position="898"/>
        <end position="908"/>
    </location>
</feature>